<proteinExistence type="predicted"/>
<dbReference type="RefSeq" id="XP_020438705.1">
    <property type="nucleotide sequence ID" value="XM_020571431.1"/>
</dbReference>
<reference evidence="2 3" key="1">
    <citation type="journal article" date="2011" name="Genome Res.">
        <title>Phylogeny-wide analysis of social amoeba genomes highlights ancient origins for complex intercellular communication.</title>
        <authorList>
            <person name="Heidel A.J."/>
            <person name="Lawal H.M."/>
            <person name="Felder M."/>
            <person name="Schilde C."/>
            <person name="Helps N.R."/>
            <person name="Tunggal B."/>
            <person name="Rivero F."/>
            <person name="John U."/>
            <person name="Schleicher M."/>
            <person name="Eichinger L."/>
            <person name="Platzer M."/>
            <person name="Noegel A.A."/>
            <person name="Schaap P."/>
            <person name="Gloeckner G."/>
        </authorList>
    </citation>
    <scope>NUCLEOTIDE SEQUENCE [LARGE SCALE GENOMIC DNA]</scope>
    <source>
        <strain evidence="3">ATCC 26659 / Pp 5 / PN500</strain>
    </source>
</reference>
<keyword evidence="1" id="KW-0732">Signal</keyword>
<name>D3AWC7_HETP5</name>
<sequence>MRFIILLSILFIVSTVVQGFEIRSTPNDLILNSATKEGVSKMMIININTGLYNTGRGFGNRLSDADLSQLNSFDIGSLNPLNYYGGANPPTVTATWVVAGKYIQFDPTRTDLPKVCYLLVTLLQKYQ</sequence>
<evidence type="ECO:0000256" key="1">
    <source>
        <dbReference type="SAM" id="SignalP"/>
    </source>
</evidence>
<dbReference type="Proteomes" id="UP000001396">
    <property type="component" value="Unassembled WGS sequence"/>
</dbReference>
<organism evidence="2 3">
    <name type="scientific">Heterostelium pallidum (strain ATCC 26659 / Pp 5 / PN500)</name>
    <name type="common">Cellular slime mold</name>
    <name type="synonym">Polysphondylium pallidum</name>
    <dbReference type="NCBI Taxonomy" id="670386"/>
    <lineage>
        <taxon>Eukaryota</taxon>
        <taxon>Amoebozoa</taxon>
        <taxon>Evosea</taxon>
        <taxon>Eumycetozoa</taxon>
        <taxon>Dictyostelia</taxon>
        <taxon>Acytosteliales</taxon>
        <taxon>Acytosteliaceae</taxon>
        <taxon>Heterostelium</taxon>
    </lineage>
</organism>
<dbReference type="InParanoid" id="D3AWC7"/>
<dbReference type="AlphaFoldDB" id="D3AWC7"/>
<feature type="chain" id="PRO_5003040626" evidence="1">
    <location>
        <begin position="20"/>
        <end position="127"/>
    </location>
</feature>
<comment type="caution">
    <text evidence="2">The sequence shown here is derived from an EMBL/GenBank/DDBJ whole genome shotgun (WGS) entry which is preliminary data.</text>
</comment>
<gene>
    <name evidence="2" type="ORF">PPL_00401</name>
</gene>
<evidence type="ECO:0000313" key="3">
    <source>
        <dbReference type="Proteomes" id="UP000001396"/>
    </source>
</evidence>
<accession>D3AWC7</accession>
<feature type="signal peptide" evidence="1">
    <location>
        <begin position="1"/>
        <end position="19"/>
    </location>
</feature>
<evidence type="ECO:0000313" key="2">
    <source>
        <dbReference type="EMBL" id="EFA86600.1"/>
    </source>
</evidence>
<dbReference type="EMBL" id="ADBJ01000002">
    <property type="protein sequence ID" value="EFA86600.1"/>
    <property type="molecule type" value="Genomic_DNA"/>
</dbReference>
<keyword evidence="3" id="KW-1185">Reference proteome</keyword>
<dbReference type="GeneID" id="31355935"/>
<protein>
    <submittedName>
        <fullName evidence="2">Uncharacterized protein</fullName>
    </submittedName>
</protein>